<feature type="domain" description="Lipoyl-binding" evidence="4">
    <location>
        <begin position="1"/>
        <end position="83"/>
    </location>
</feature>
<dbReference type="PROSITE" id="PS50968">
    <property type="entry name" value="BIOTINYL_LIPOYL"/>
    <property type="match status" value="1"/>
</dbReference>
<dbReference type="GO" id="GO:0009317">
    <property type="term" value="C:acetyl-CoA carboxylase complex"/>
    <property type="evidence" value="ECO:0007669"/>
    <property type="project" value="InterPro"/>
</dbReference>
<evidence type="ECO:0000259" key="4">
    <source>
        <dbReference type="PROSITE" id="PS50968"/>
    </source>
</evidence>
<dbReference type="InterPro" id="IPR011053">
    <property type="entry name" value="Single_hybrid_motif"/>
</dbReference>
<sequence length="86" mass="9290">MSQQPSQHTIQAPFPGVFYRRPAPDQAPFVEPGQRVEADTVIGLIEVMKQFCELKAEAAGTLVSIEVEDEAVVEAGQPLAILETAP</sequence>
<dbReference type="Gene3D" id="2.40.50.100">
    <property type="match status" value="1"/>
</dbReference>
<reference evidence="5" key="1">
    <citation type="submission" date="2024-06" db="EMBL/GenBank/DDBJ databases">
        <title>Complete genome of Salinicola endophyticus HNIBRBA4755.</title>
        <authorList>
            <person name="Shin S.Y."/>
            <person name="Kang H."/>
            <person name="Song J."/>
        </authorList>
    </citation>
    <scope>NUCLEOTIDE SEQUENCE</scope>
    <source>
        <strain evidence="5">HNIBRBA4755</strain>
    </source>
</reference>
<dbReference type="NCBIfam" id="NF005457">
    <property type="entry name" value="PRK07051.1"/>
    <property type="match status" value="1"/>
</dbReference>
<evidence type="ECO:0000256" key="3">
    <source>
        <dbReference type="SAM" id="MobiDB-lite"/>
    </source>
</evidence>
<keyword evidence="2" id="KW-0276">Fatty acid metabolism</keyword>
<dbReference type="PRINTS" id="PR01071">
    <property type="entry name" value="ACOABIOTINCC"/>
</dbReference>
<feature type="compositionally biased region" description="Polar residues" evidence="3">
    <location>
        <begin position="1"/>
        <end position="10"/>
    </location>
</feature>
<evidence type="ECO:0000256" key="1">
    <source>
        <dbReference type="ARBA" id="ARBA00003761"/>
    </source>
</evidence>
<evidence type="ECO:0000313" key="5">
    <source>
        <dbReference type="EMBL" id="XCJ79685.1"/>
    </source>
</evidence>
<dbReference type="RefSeq" id="WP_353980598.1">
    <property type="nucleotide sequence ID" value="NZ_CP159578.1"/>
</dbReference>
<gene>
    <name evidence="5" type="ORF">ABV408_00485</name>
</gene>
<feature type="region of interest" description="Disordered" evidence="3">
    <location>
        <begin position="1"/>
        <end position="30"/>
    </location>
</feature>
<proteinExistence type="predicted"/>
<organism evidence="5">
    <name type="scientific">Salinicola endophyticus</name>
    <dbReference type="NCBI Taxonomy" id="1949083"/>
    <lineage>
        <taxon>Bacteria</taxon>
        <taxon>Pseudomonadati</taxon>
        <taxon>Pseudomonadota</taxon>
        <taxon>Gammaproteobacteria</taxon>
        <taxon>Oceanospirillales</taxon>
        <taxon>Halomonadaceae</taxon>
        <taxon>Salinicola</taxon>
    </lineage>
</organism>
<dbReference type="CDD" id="cd06850">
    <property type="entry name" value="biotinyl_domain"/>
    <property type="match status" value="1"/>
</dbReference>
<dbReference type="GO" id="GO:0003989">
    <property type="term" value="F:acetyl-CoA carboxylase activity"/>
    <property type="evidence" value="ECO:0007669"/>
    <property type="project" value="InterPro"/>
</dbReference>
<comment type="function">
    <text evidence="1 2">This protein is a component of the acetyl coenzyme A carboxylase complex; first, biotin carboxylase catalyzes the carboxylation of the carrier protein and then the transcarboxylase transfers the carboxyl group to form malonyl-CoA.</text>
</comment>
<protein>
    <recommendedName>
        <fullName evidence="2">Biotin carboxyl carrier protein of acetyl-CoA carboxylase</fullName>
    </recommendedName>
</protein>
<dbReference type="GO" id="GO:0006633">
    <property type="term" value="P:fatty acid biosynthetic process"/>
    <property type="evidence" value="ECO:0007669"/>
    <property type="project" value="UniProtKB-KW"/>
</dbReference>
<keyword evidence="2" id="KW-0275">Fatty acid biosynthesis</keyword>
<dbReference type="InterPro" id="IPR001249">
    <property type="entry name" value="AcCoA_biotinCC"/>
</dbReference>
<evidence type="ECO:0000256" key="2">
    <source>
        <dbReference type="RuleBase" id="RU364072"/>
    </source>
</evidence>
<name>A0AB74UG05_9GAMM</name>
<dbReference type="AlphaFoldDB" id="A0AB74UG05"/>
<keyword evidence="2" id="KW-0092">Biotin</keyword>
<comment type="pathway">
    <text evidence="2">Lipid metabolism; fatty acid biosynthesis.</text>
</comment>
<keyword evidence="2" id="KW-0443">Lipid metabolism</keyword>
<dbReference type="SUPFAM" id="SSF51230">
    <property type="entry name" value="Single hybrid motif"/>
    <property type="match status" value="1"/>
</dbReference>
<accession>A0AB74UG05</accession>
<dbReference type="Pfam" id="PF00364">
    <property type="entry name" value="Biotin_lipoyl"/>
    <property type="match status" value="1"/>
</dbReference>
<dbReference type="InterPro" id="IPR000089">
    <property type="entry name" value="Biotin_lipoyl"/>
</dbReference>
<dbReference type="EMBL" id="CP159578">
    <property type="protein sequence ID" value="XCJ79685.1"/>
    <property type="molecule type" value="Genomic_DNA"/>
</dbReference>
<keyword evidence="2" id="KW-0444">Lipid biosynthesis</keyword>